<dbReference type="GO" id="GO:0046872">
    <property type="term" value="F:metal ion binding"/>
    <property type="evidence" value="ECO:0007669"/>
    <property type="project" value="InterPro"/>
</dbReference>
<gene>
    <name evidence="2" type="ORF">UT63_C0102G0004</name>
</gene>
<dbReference type="AlphaFoldDB" id="A0A0G0S6H2"/>
<reference evidence="2 3" key="1">
    <citation type="journal article" date="2015" name="Nature">
        <title>rRNA introns, odd ribosomes, and small enigmatic genomes across a large radiation of phyla.</title>
        <authorList>
            <person name="Brown C.T."/>
            <person name="Hug L.A."/>
            <person name="Thomas B.C."/>
            <person name="Sharon I."/>
            <person name="Castelle C.J."/>
            <person name="Singh A."/>
            <person name="Wilkins M.J."/>
            <person name="Williams K.H."/>
            <person name="Banfield J.F."/>
        </authorList>
    </citation>
    <scope>NUCLEOTIDE SEQUENCE [LARGE SCALE GENOMIC DNA]</scope>
</reference>
<comment type="caution">
    <text evidence="2">The sequence shown here is derived from an EMBL/GenBank/DDBJ whole genome shotgun (WGS) entry which is preliminary data.</text>
</comment>
<dbReference type="Pfam" id="PF02915">
    <property type="entry name" value="Rubrerythrin"/>
    <property type="match status" value="1"/>
</dbReference>
<dbReference type="SUPFAM" id="SSF52374">
    <property type="entry name" value="Nucleotidylyl transferase"/>
    <property type="match status" value="1"/>
</dbReference>
<organism evidence="2 3">
    <name type="scientific">Candidatus Gottesmanbacteria bacterium GW2011_GWC2_39_8</name>
    <dbReference type="NCBI Taxonomy" id="1618450"/>
    <lineage>
        <taxon>Bacteria</taxon>
        <taxon>Candidatus Gottesmaniibacteriota</taxon>
    </lineage>
</organism>
<feature type="non-terminal residue" evidence="2">
    <location>
        <position position="102"/>
    </location>
</feature>
<dbReference type="InterPro" id="IPR014729">
    <property type="entry name" value="Rossmann-like_a/b/a_fold"/>
</dbReference>
<dbReference type="InterPro" id="IPR009078">
    <property type="entry name" value="Ferritin-like_SF"/>
</dbReference>
<dbReference type="InterPro" id="IPR003251">
    <property type="entry name" value="Rr_diiron-bd_dom"/>
</dbReference>
<dbReference type="Gene3D" id="3.40.50.620">
    <property type="entry name" value="HUPs"/>
    <property type="match status" value="1"/>
</dbReference>
<sequence>MVFEHLEEKEAVEIAALIEKNGFAFYSILADKTKKKSIKAVFKKLAKDERRHMKILEDKYYPEAGFGEQITEEELKQLLETKTNPIAYDGFEPSGELHIAQG</sequence>
<dbReference type="GO" id="GO:0016491">
    <property type="term" value="F:oxidoreductase activity"/>
    <property type="evidence" value="ECO:0007669"/>
    <property type="project" value="InterPro"/>
</dbReference>
<accession>A0A0G0S6H2</accession>
<proteinExistence type="predicted"/>
<dbReference type="Proteomes" id="UP000034539">
    <property type="component" value="Unassembled WGS sequence"/>
</dbReference>
<evidence type="ECO:0000259" key="1">
    <source>
        <dbReference type="Pfam" id="PF02915"/>
    </source>
</evidence>
<dbReference type="Gene3D" id="1.20.5.420">
    <property type="entry name" value="Immunoglobulin FC, subunit C"/>
    <property type="match status" value="1"/>
</dbReference>
<feature type="domain" description="Rubrerythrin diiron-binding" evidence="1">
    <location>
        <begin position="10"/>
        <end position="61"/>
    </location>
</feature>
<dbReference type="EMBL" id="LBXN01000102">
    <property type="protein sequence ID" value="KKR30325.1"/>
    <property type="molecule type" value="Genomic_DNA"/>
</dbReference>
<name>A0A0G0S6H2_9BACT</name>
<evidence type="ECO:0000313" key="2">
    <source>
        <dbReference type="EMBL" id="KKR30325.1"/>
    </source>
</evidence>
<evidence type="ECO:0000313" key="3">
    <source>
        <dbReference type="Proteomes" id="UP000034539"/>
    </source>
</evidence>
<protein>
    <recommendedName>
        <fullName evidence="1">Rubrerythrin diiron-binding domain-containing protein</fullName>
    </recommendedName>
</protein>
<dbReference type="SUPFAM" id="SSF47240">
    <property type="entry name" value="Ferritin-like"/>
    <property type="match status" value="1"/>
</dbReference>